<dbReference type="InterPro" id="IPR009000">
    <property type="entry name" value="Transl_B-barrel_sf"/>
</dbReference>
<evidence type="ECO:0000256" key="4">
    <source>
        <dbReference type="ARBA" id="ARBA00023186"/>
    </source>
</evidence>
<gene>
    <name evidence="5 8" type="primary">rimM</name>
    <name evidence="8" type="ORF">E5351_04880</name>
</gene>
<dbReference type="InterPro" id="IPR036976">
    <property type="entry name" value="RimM_N_sf"/>
</dbReference>
<keyword evidence="2 5" id="KW-0690">Ribosome biogenesis</keyword>
<name>A0A4V3REB4_9LACO</name>
<organism evidence="8 9">
    <name type="scientific">Lactobacillus intestinalis</name>
    <dbReference type="NCBI Taxonomy" id="151781"/>
    <lineage>
        <taxon>Bacteria</taxon>
        <taxon>Bacillati</taxon>
        <taxon>Bacillota</taxon>
        <taxon>Bacilli</taxon>
        <taxon>Lactobacillales</taxon>
        <taxon>Lactobacillaceae</taxon>
        <taxon>Lactobacillus</taxon>
    </lineage>
</organism>
<dbReference type="SUPFAM" id="SSF50346">
    <property type="entry name" value="PRC-barrel domain"/>
    <property type="match status" value="1"/>
</dbReference>
<comment type="similarity">
    <text evidence="5">Belongs to the RimM family.</text>
</comment>
<keyword evidence="1 5" id="KW-0963">Cytoplasm</keyword>
<dbReference type="RefSeq" id="WP_135960495.1">
    <property type="nucleotide sequence ID" value="NZ_AQFR02000003.1"/>
</dbReference>
<dbReference type="GO" id="GO:0006364">
    <property type="term" value="P:rRNA processing"/>
    <property type="evidence" value="ECO:0007669"/>
    <property type="project" value="UniProtKB-UniRule"/>
</dbReference>
<comment type="subunit">
    <text evidence="5">Binds ribosomal protein uS19.</text>
</comment>
<evidence type="ECO:0000313" key="8">
    <source>
        <dbReference type="EMBL" id="TGY15820.1"/>
    </source>
</evidence>
<dbReference type="InterPro" id="IPR056792">
    <property type="entry name" value="PRC_RimM"/>
</dbReference>
<protein>
    <recommendedName>
        <fullName evidence="5">Ribosome maturation factor RimM</fullName>
    </recommendedName>
</protein>
<dbReference type="HAMAP" id="MF_00014">
    <property type="entry name" value="Ribosome_mat_RimM"/>
    <property type="match status" value="1"/>
</dbReference>
<dbReference type="GO" id="GO:0043022">
    <property type="term" value="F:ribosome binding"/>
    <property type="evidence" value="ECO:0007669"/>
    <property type="project" value="InterPro"/>
</dbReference>
<keyword evidence="4 5" id="KW-0143">Chaperone</keyword>
<feature type="domain" description="RimM N-terminal" evidence="6">
    <location>
        <begin position="6"/>
        <end position="86"/>
    </location>
</feature>
<evidence type="ECO:0000313" key="9">
    <source>
        <dbReference type="Proteomes" id="UP000309117"/>
    </source>
</evidence>
<dbReference type="Pfam" id="PF24986">
    <property type="entry name" value="PRC_RimM"/>
    <property type="match status" value="1"/>
</dbReference>
<dbReference type="GO" id="GO:0005840">
    <property type="term" value="C:ribosome"/>
    <property type="evidence" value="ECO:0007669"/>
    <property type="project" value="InterPro"/>
</dbReference>
<comment type="caution">
    <text evidence="8">The sequence shown here is derived from an EMBL/GenBank/DDBJ whole genome shotgun (WGS) entry which is preliminary data.</text>
</comment>
<dbReference type="InterPro" id="IPR002676">
    <property type="entry name" value="RimM_N"/>
</dbReference>
<dbReference type="InterPro" id="IPR011033">
    <property type="entry name" value="PRC_barrel-like_sf"/>
</dbReference>
<sequence length="171" mass="19622">MQFYDVAKVLTTHGLNGEVKVVLITDFPEERFAPGSKLALKNDHEKTLTVKSGRPFKQFWLVQFEEITDIEQAEKLRGKILVVNEENQQELPDGLYYYRDILDCDVIDNETGEKIGKITDIQSPGANDVWEVTEDSGKEFLIPFIEDVVKKVDVPNKKVYVELMEGLRDED</sequence>
<evidence type="ECO:0000256" key="1">
    <source>
        <dbReference type="ARBA" id="ARBA00022490"/>
    </source>
</evidence>
<dbReference type="InterPro" id="IPR011961">
    <property type="entry name" value="RimM"/>
</dbReference>
<feature type="domain" description="Ribosome maturation factor RimM PRC barrel" evidence="7">
    <location>
        <begin position="100"/>
        <end position="167"/>
    </location>
</feature>
<dbReference type="Proteomes" id="UP000309117">
    <property type="component" value="Unassembled WGS sequence"/>
</dbReference>
<dbReference type="Pfam" id="PF01782">
    <property type="entry name" value="RimM"/>
    <property type="match status" value="1"/>
</dbReference>
<evidence type="ECO:0000256" key="2">
    <source>
        <dbReference type="ARBA" id="ARBA00022517"/>
    </source>
</evidence>
<proteinExistence type="inferred from homology"/>
<dbReference type="GO" id="GO:0042274">
    <property type="term" value="P:ribosomal small subunit biogenesis"/>
    <property type="evidence" value="ECO:0007669"/>
    <property type="project" value="UniProtKB-UniRule"/>
</dbReference>
<evidence type="ECO:0000259" key="6">
    <source>
        <dbReference type="Pfam" id="PF01782"/>
    </source>
</evidence>
<comment type="subcellular location">
    <subcellularLocation>
        <location evidence="5">Cytoplasm</location>
    </subcellularLocation>
</comment>
<accession>A0A4V3REB4</accession>
<evidence type="ECO:0000256" key="3">
    <source>
        <dbReference type="ARBA" id="ARBA00022552"/>
    </source>
</evidence>
<dbReference type="GO" id="GO:0005737">
    <property type="term" value="C:cytoplasm"/>
    <property type="evidence" value="ECO:0007669"/>
    <property type="project" value="UniProtKB-SubCell"/>
</dbReference>
<dbReference type="AlphaFoldDB" id="A0A4V3REB4"/>
<dbReference type="NCBIfam" id="TIGR02273">
    <property type="entry name" value="16S_RimM"/>
    <property type="match status" value="1"/>
</dbReference>
<keyword evidence="3 5" id="KW-0698">rRNA processing</keyword>
<dbReference type="PANTHER" id="PTHR33692:SF1">
    <property type="entry name" value="RIBOSOME MATURATION FACTOR RIMM"/>
    <property type="match status" value="1"/>
</dbReference>
<reference evidence="8 9" key="1">
    <citation type="submission" date="2019-04" db="EMBL/GenBank/DDBJ databases">
        <title>Microbes associate with the intestines of laboratory mice.</title>
        <authorList>
            <person name="Navarre W."/>
            <person name="Wong E."/>
            <person name="Huang K."/>
            <person name="Tropini C."/>
            <person name="Ng K."/>
            <person name="Yu B."/>
        </authorList>
    </citation>
    <scope>NUCLEOTIDE SEQUENCE [LARGE SCALE GENOMIC DNA]</scope>
    <source>
        <strain evidence="8 9">NM61_E11</strain>
    </source>
</reference>
<dbReference type="Gene3D" id="2.40.30.60">
    <property type="entry name" value="RimM"/>
    <property type="match status" value="1"/>
</dbReference>
<evidence type="ECO:0000256" key="5">
    <source>
        <dbReference type="HAMAP-Rule" id="MF_00014"/>
    </source>
</evidence>
<dbReference type="SUPFAM" id="SSF50447">
    <property type="entry name" value="Translation proteins"/>
    <property type="match status" value="1"/>
</dbReference>
<dbReference type="PANTHER" id="PTHR33692">
    <property type="entry name" value="RIBOSOME MATURATION FACTOR RIMM"/>
    <property type="match status" value="1"/>
</dbReference>
<comment type="function">
    <text evidence="5">An accessory protein needed during the final step in the assembly of 30S ribosomal subunit, possibly for assembly of the head region. Essential for efficient processing of 16S rRNA. May be needed both before and after RbfA during the maturation of 16S rRNA. It has affinity for free ribosomal 30S subunits but not for 70S ribosomes.</text>
</comment>
<comment type="domain">
    <text evidence="5">The PRC barrel domain binds ribosomal protein uS19.</text>
</comment>
<dbReference type="EMBL" id="SRYV01000007">
    <property type="protein sequence ID" value="TGY15820.1"/>
    <property type="molecule type" value="Genomic_DNA"/>
</dbReference>
<evidence type="ECO:0000259" key="7">
    <source>
        <dbReference type="Pfam" id="PF24986"/>
    </source>
</evidence>
<dbReference type="Gene3D" id="2.30.30.240">
    <property type="entry name" value="PRC-barrel domain"/>
    <property type="match status" value="1"/>
</dbReference>